<feature type="transmembrane region" description="Helical" evidence="2">
    <location>
        <begin position="149"/>
        <end position="175"/>
    </location>
</feature>
<dbReference type="NCBIfam" id="TIGR00254">
    <property type="entry name" value="GGDEF"/>
    <property type="match status" value="1"/>
</dbReference>
<dbReference type="PROSITE" id="PS50887">
    <property type="entry name" value="GGDEF"/>
    <property type="match status" value="1"/>
</dbReference>
<feature type="transmembrane region" description="Helical" evidence="2">
    <location>
        <begin position="187"/>
        <end position="209"/>
    </location>
</feature>
<dbReference type="Proteomes" id="UP001430804">
    <property type="component" value="Unassembled WGS sequence"/>
</dbReference>
<keyword evidence="5" id="KW-1185">Reference proteome</keyword>
<feature type="transmembrane region" description="Helical" evidence="2">
    <location>
        <begin position="91"/>
        <end position="111"/>
    </location>
</feature>
<feature type="domain" description="GGDEF" evidence="3">
    <location>
        <begin position="250"/>
        <end position="382"/>
    </location>
</feature>
<evidence type="ECO:0000313" key="4">
    <source>
        <dbReference type="EMBL" id="MBW3098929.1"/>
    </source>
</evidence>
<gene>
    <name evidence="4" type="ORF">KY465_16740</name>
</gene>
<evidence type="ECO:0000313" key="5">
    <source>
        <dbReference type="Proteomes" id="UP001430804"/>
    </source>
</evidence>
<reference evidence="4" key="1">
    <citation type="submission" date="2021-07" db="EMBL/GenBank/DDBJ databases">
        <title>Pseudohoeflea marina sp. nov. a polyhydroxyalcanoate-producing bacterium.</title>
        <authorList>
            <person name="Zheng W."/>
            <person name="Yu S."/>
            <person name="Huang Y."/>
        </authorList>
    </citation>
    <scope>NUCLEOTIDE SEQUENCE</scope>
    <source>
        <strain evidence="4">DP4N28-3</strain>
    </source>
</reference>
<proteinExistence type="predicted"/>
<keyword evidence="2" id="KW-0472">Membrane</keyword>
<dbReference type="PANTHER" id="PTHR45138:SF9">
    <property type="entry name" value="DIGUANYLATE CYCLASE DGCM-RELATED"/>
    <property type="match status" value="1"/>
</dbReference>
<accession>A0ABS6WSJ6</accession>
<dbReference type="CDD" id="cd01949">
    <property type="entry name" value="GGDEF"/>
    <property type="match status" value="1"/>
</dbReference>
<dbReference type="InterPro" id="IPR050469">
    <property type="entry name" value="Diguanylate_Cyclase"/>
</dbReference>
<evidence type="ECO:0000259" key="3">
    <source>
        <dbReference type="PROSITE" id="PS50887"/>
    </source>
</evidence>
<feature type="transmembrane region" description="Helical" evidence="2">
    <location>
        <begin position="33"/>
        <end position="50"/>
    </location>
</feature>
<sequence>MDNLSIYQLLPPAIGIALTLSFLGLYRWNRQPAALVFTIAYASGVTALILDVQRQTIDNIPLSFTIHFFYLSALSLIVIGLALMMKRRIPYAAILTVVSLAFAGVAVFWFLEPNINMRAVVMSFAPGTLYVLALTLIPRGATAKINHVLFWIIAAVALQNFLRGTAVLFVAGVSLSPETYADSALSGLLHVMGTLAGLSIAMCVFTAIWTDRLDDLQQQANTDKLSGLLNRRGLEMEAARCLVANAGSNRPVSLVLCDLDHFKQVNDRFGHAAGDRVIRGFGKVLQAAVPEGGVVGRIGGEEFCILLPGANQAMARLTAEAIRTGFAARLFRFGKEEQFFTASFGVAELQADETYEGLLARADAAIYRAKSKGRNRTVVVAAALEPEPQGSSVAEHG</sequence>
<feature type="transmembrane region" description="Helical" evidence="2">
    <location>
        <begin position="62"/>
        <end position="84"/>
    </location>
</feature>
<organism evidence="4 5">
    <name type="scientific">Pseudohoeflea coraliihabitans</name>
    <dbReference type="NCBI Taxonomy" id="2860393"/>
    <lineage>
        <taxon>Bacteria</taxon>
        <taxon>Pseudomonadati</taxon>
        <taxon>Pseudomonadota</taxon>
        <taxon>Alphaproteobacteria</taxon>
        <taxon>Hyphomicrobiales</taxon>
        <taxon>Rhizobiaceae</taxon>
        <taxon>Pseudohoeflea</taxon>
    </lineage>
</organism>
<dbReference type="InterPro" id="IPR000160">
    <property type="entry name" value="GGDEF_dom"/>
</dbReference>
<feature type="transmembrane region" description="Helical" evidence="2">
    <location>
        <begin position="117"/>
        <end position="137"/>
    </location>
</feature>
<feature type="transmembrane region" description="Helical" evidence="2">
    <location>
        <begin position="6"/>
        <end position="26"/>
    </location>
</feature>
<protein>
    <recommendedName>
        <fullName evidence="1">diguanylate cyclase</fullName>
        <ecNumber evidence="1">2.7.7.65</ecNumber>
    </recommendedName>
</protein>
<comment type="caution">
    <text evidence="4">The sequence shown here is derived from an EMBL/GenBank/DDBJ whole genome shotgun (WGS) entry which is preliminary data.</text>
</comment>
<dbReference type="PANTHER" id="PTHR45138">
    <property type="entry name" value="REGULATORY COMPONENTS OF SENSORY TRANSDUCTION SYSTEM"/>
    <property type="match status" value="1"/>
</dbReference>
<keyword evidence="2" id="KW-1133">Transmembrane helix</keyword>
<dbReference type="SMART" id="SM00267">
    <property type="entry name" value="GGDEF"/>
    <property type="match status" value="1"/>
</dbReference>
<dbReference type="EMBL" id="JAHWQX010000004">
    <property type="protein sequence ID" value="MBW3098929.1"/>
    <property type="molecule type" value="Genomic_DNA"/>
</dbReference>
<dbReference type="Pfam" id="PF00990">
    <property type="entry name" value="GGDEF"/>
    <property type="match status" value="1"/>
</dbReference>
<dbReference type="EC" id="2.7.7.65" evidence="1"/>
<dbReference type="RefSeq" id="WP_219203225.1">
    <property type="nucleotide sequence ID" value="NZ_JAHWQX010000004.1"/>
</dbReference>
<keyword evidence="2" id="KW-0812">Transmembrane</keyword>
<name>A0ABS6WSJ6_9HYPH</name>
<evidence type="ECO:0000256" key="1">
    <source>
        <dbReference type="ARBA" id="ARBA00012528"/>
    </source>
</evidence>
<evidence type="ECO:0000256" key="2">
    <source>
        <dbReference type="SAM" id="Phobius"/>
    </source>
</evidence>